<evidence type="ECO:0000313" key="2">
    <source>
        <dbReference type="Proteomes" id="UP000317429"/>
    </source>
</evidence>
<dbReference type="EMBL" id="CP036291">
    <property type="protein sequence ID" value="QDU89631.1"/>
    <property type="molecule type" value="Genomic_DNA"/>
</dbReference>
<dbReference type="KEGG" id="pnd:Pla175_30240"/>
<gene>
    <name evidence="1" type="ORF">Pla175_30240</name>
</gene>
<organism evidence="1 2">
    <name type="scientific">Pirellulimonas nuda</name>
    <dbReference type="NCBI Taxonomy" id="2528009"/>
    <lineage>
        <taxon>Bacteria</taxon>
        <taxon>Pseudomonadati</taxon>
        <taxon>Planctomycetota</taxon>
        <taxon>Planctomycetia</taxon>
        <taxon>Pirellulales</taxon>
        <taxon>Lacipirellulaceae</taxon>
        <taxon>Pirellulimonas</taxon>
    </lineage>
</organism>
<dbReference type="OrthoDB" id="9943002at2"/>
<evidence type="ECO:0000313" key="1">
    <source>
        <dbReference type="EMBL" id="QDU89631.1"/>
    </source>
</evidence>
<accession>A0A518DDS2</accession>
<protein>
    <submittedName>
        <fullName evidence="1">Uncharacterized protein</fullName>
    </submittedName>
</protein>
<keyword evidence="2" id="KW-1185">Reference proteome</keyword>
<proteinExistence type="predicted"/>
<dbReference type="Proteomes" id="UP000317429">
    <property type="component" value="Chromosome"/>
</dbReference>
<dbReference type="RefSeq" id="WP_145286541.1">
    <property type="nucleotide sequence ID" value="NZ_CP036291.1"/>
</dbReference>
<dbReference type="AlphaFoldDB" id="A0A518DDS2"/>
<reference evidence="1 2" key="1">
    <citation type="submission" date="2019-02" db="EMBL/GenBank/DDBJ databases">
        <title>Deep-cultivation of Planctomycetes and their phenomic and genomic characterization uncovers novel biology.</title>
        <authorList>
            <person name="Wiegand S."/>
            <person name="Jogler M."/>
            <person name="Boedeker C."/>
            <person name="Pinto D."/>
            <person name="Vollmers J."/>
            <person name="Rivas-Marin E."/>
            <person name="Kohn T."/>
            <person name="Peeters S.H."/>
            <person name="Heuer A."/>
            <person name="Rast P."/>
            <person name="Oberbeckmann S."/>
            <person name="Bunk B."/>
            <person name="Jeske O."/>
            <person name="Meyerdierks A."/>
            <person name="Storesund J.E."/>
            <person name="Kallscheuer N."/>
            <person name="Luecker S."/>
            <person name="Lage O.M."/>
            <person name="Pohl T."/>
            <person name="Merkel B.J."/>
            <person name="Hornburger P."/>
            <person name="Mueller R.-W."/>
            <person name="Bruemmer F."/>
            <person name="Labrenz M."/>
            <person name="Spormann A.M."/>
            <person name="Op den Camp H."/>
            <person name="Overmann J."/>
            <person name="Amann R."/>
            <person name="Jetten M.S.M."/>
            <person name="Mascher T."/>
            <person name="Medema M.H."/>
            <person name="Devos D.P."/>
            <person name="Kaster A.-K."/>
            <person name="Ovreas L."/>
            <person name="Rohde M."/>
            <person name="Galperin M.Y."/>
            <person name="Jogler C."/>
        </authorList>
    </citation>
    <scope>NUCLEOTIDE SEQUENCE [LARGE SCALE GENOMIC DNA]</scope>
    <source>
        <strain evidence="1 2">Pla175</strain>
    </source>
</reference>
<sequence length="154" mass="16801">MNPMQRPDTTALLATLGPRFRPRRGYLATLLAIAILSPAPLAWGLTVYISSHVGPTVKRWGWDIKQGPNRFSTPAKASAGYVDVSANLLRIPIEPTYHNPDGSVNVALYQPDITAIKSVLAVNPEVEVFASVKLRGQDTFPEWLGAATPGWPER</sequence>
<name>A0A518DDS2_9BACT</name>